<reference evidence="2 3" key="1">
    <citation type="submission" date="2019-02" db="EMBL/GenBank/DDBJ databases">
        <title>Deep-cultivation of Planctomycetes and their phenomic and genomic characterization uncovers novel biology.</title>
        <authorList>
            <person name="Wiegand S."/>
            <person name="Jogler M."/>
            <person name="Boedeker C."/>
            <person name="Pinto D."/>
            <person name="Vollmers J."/>
            <person name="Rivas-Marin E."/>
            <person name="Kohn T."/>
            <person name="Peeters S.H."/>
            <person name="Heuer A."/>
            <person name="Rast P."/>
            <person name="Oberbeckmann S."/>
            <person name="Bunk B."/>
            <person name="Jeske O."/>
            <person name="Meyerdierks A."/>
            <person name="Storesund J.E."/>
            <person name="Kallscheuer N."/>
            <person name="Luecker S."/>
            <person name="Lage O.M."/>
            <person name="Pohl T."/>
            <person name="Merkel B.J."/>
            <person name="Hornburger P."/>
            <person name="Mueller R.-W."/>
            <person name="Bruemmer F."/>
            <person name="Labrenz M."/>
            <person name="Spormann A.M."/>
            <person name="Op den Camp H."/>
            <person name="Overmann J."/>
            <person name="Amann R."/>
            <person name="Jetten M.S.M."/>
            <person name="Mascher T."/>
            <person name="Medema M.H."/>
            <person name="Devos D.P."/>
            <person name="Kaster A.-K."/>
            <person name="Ovreas L."/>
            <person name="Rohde M."/>
            <person name="Galperin M.Y."/>
            <person name="Jogler C."/>
        </authorList>
    </citation>
    <scope>NUCLEOTIDE SEQUENCE [LARGE SCALE GENOMIC DNA]</scope>
    <source>
        <strain evidence="2 3">Pan189</strain>
    </source>
</reference>
<dbReference type="Proteomes" id="UP000317318">
    <property type="component" value="Chromosome"/>
</dbReference>
<sequence length="298" mass="33830">MLKAAADAKVASAKRSRQITIRRRSAFASNLRQASSKTLALGHSLWRRQHVAELGYRGGRLLDKRAFHRAPLLKIHRMPSRQPRGSTLGRPSSSDGGESSNRSRINSHWKSLRSGCGAVLDPVVFGRRREGHEDRVMSKKPPLGGQSMQLACQTVQFNSGFETTFNPHLKVQANAPAPYFLPDFRVQHLGDSELTCFFRASSKAVLKMPELPDYSWSMRNASLHKFTLLERGKARWIGRVYRQTGHFYSASEFNRLAGFRNRRGLIEPQAYQSQFPQILRPVVTNYLGQISAQYRHRN</sequence>
<proteinExistence type="predicted"/>
<dbReference type="AlphaFoldDB" id="A0A517QWF7"/>
<name>A0A517QWF7_9PLAN</name>
<evidence type="ECO:0000256" key="1">
    <source>
        <dbReference type="SAM" id="MobiDB-lite"/>
    </source>
</evidence>
<keyword evidence="3" id="KW-1185">Reference proteome</keyword>
<gene>
    <name evidence="2" type="ORF">Pan189_03570</name>
</gene>
<protein>
    <submittedName>
        <fullName evidence="2">Uncharacterized protein</fullName>
    </submittedName>
</protein>
<accession>A0A517QWF7</accession>
<feature type="compositionally biased region" description="Low complexity" evidence="1">
    <location>
        <begin position="89"/>
        <end position="104"/>
    </location>
</feature>
<dbReference type="EMBL" id="CP036268">
    <property type="protein sequence ID" value="QDT36002.1"/>
    <property type="molecule type" value="Genomic_DNA"/>
</dbReference>
<organism evidence="2 3">
    <name type="scientific">Stratiformator vulcanicus</name>
    <dbReference type="NCBI Taxonomy" id="2527980"/>
    <lineage>
        <taxon>Bacteria</taxon>
        <taxon>Pseudomonadati</taxon>
        <taxon>Planctomycetota</taxon>
        <taxon>Planctomycetia</taxon>
        <taxon>Planctomycetales</taxon>
        <taxon>Planctomycetaceae</taxon>
        <taxon>Stratiformator</taxon>
    </lineage>
</organism>
<evidence type="ECO:0000313" key="2">
    <source>
        <dbReference type="EMBL" id="QDT36002.1"/>
    </source>
</evidence>
<dbReference type="KEGG" id="svp:Pan189_03570"/>
<evidence type="ECO:0000313" key="3">
    <source>
        <dbReference type="Proteomes" id="UP000317318"/>
    </source>
</evidence>
<feature type="region of interest" description="Disordered" evidence="1">
    <location>
        <begin position="74"/>
        <end position="109"/>
    </location>
</feature>